<dbReference type="InterPro" id="IPR008189">
    <property type="entry name" value="rRNA_ssu_MeTfrase_I"/>
</dbReference>
<dbReference type="EC" id="2.1.1.198" evidence="6"/>
<dbReference type="PANTHER" id="PTHR46111:SF1">
    <property type="entry name" value="RIBOSOMAL RNA SMALL SUBUNIT METHYLTRANSFERASE I"/>
    <property type="match status" value="1"/>
</dbReference>
<evidence type="ECO:0000256" key="1">
    <source>
        <dbReference type="ARBA" id="ARBA00022490"/>
    </source>
</evidence>
<comment type="similarity">
    <text evidence="6">Belongs to the methyltransferase superfamily. RsmI family.</text>
</comment>
<dbReference type="InterPro" id="IPR018063">
    <property type="entry name" value="SAM_MeTrfase_RsmI_CS"/>
</dbReference>
<dbReference type="PROSITE" id="PS01296">
    <property type="entry name" value="RSMI"/>
    <property type="match status" value="1"/>
</dbReference>
<dbReference type="PANTHER" id="PTHR46111">
    <property type="entry name" value="RIBOSOMAL RNA SMALL SUBUNIT METHYLTRANSFERASE I"/>
    <property type="match status" value="1"/>
</dbReference>
<comment type="function">
    <text evidence="6">Catalyzes the 2'-O-methylation of the ribose of cytidine 1402 (C1402) in 16S rRNA.</text>
</comment>
<dbReference type="EMBL" id="CP159290">
    <property type="protein sequence ID" value="XCH30695.1"/>
    <property type="molecule type" value="Genomic_DNA"/>
</dbReference>
<dbReference type="GO" id="GO:0005737">
    <property type="term" value="C:cytoplasm"/>
    <property type="evidence" value="ECO:0007669"/>
    <property type="project" value="UniProtKB-SubCell"/>
</dbReference>
<dbReference type="SUPFAM" id="SSF53790">
    <property type="entry name" value="Tetrapyrrole methylase"/>
    <property type="match status" value="1"/>
</dbReference>
<name>A0AAU8G254_9MICO</name>
<feature type="compositionally biased region" description="Basic and acidic residues" evidence="7">
    <location>
        <begin position="9"/>
        <end position="20"/>
    </location>
</feature>
<protein>
    <recommendedName>
        <fullName evidence="6">Ribosomal RNA small subunit methyltransferase I</fullName>
        <ecNumber evidence="6">2.1.1.198</ecNumber>
    </recommendedName>
    <alternativeName>
        <fullName evidence="6">16S rRNA 2'-O-ribose C1402 methyltransferase</fullName>
    </alternativeName>
    <alternativeName>
        <fullName evidence="6">rRNA (cytidine-2'-O-)-methyltransferase RsmI</fullName>
    </alternativeName>
</protein>
<keyword evidence="1 6" id="KW-0963">Cytoplasm</keyword>
<feature type="domain" description="Tetrapyrrole methylase" evidence="8">
    <location>
        <begin position="24"/>
        <end position="224"/>
    </location>
</feature>
<evidence type="ECO:0000256" key="3">
    <source>
        <dbReference type="ARBA" id="ARBA00022603"/>
    </source>
</evidence>
<comment type="subcellular location">
    <subcellularLocation>
        <location evidence="6">Cytoplasm</location>
    </subcellularLocation>
</comment>
<evidence type="ECO:0000256" key="7">
    <source>
        <dbReference type="SAM" id="MobiDB-lite"/>
    </source>
</evidence>
<proteinExistence type="inferred from homology"/>
<reference evidence="9" key="1">
    <citation type="submission" date="2024-06" db="EMBL/GenBank/DDBJ databases">
        <title>Complete genome sequence of the cellulolytic actinobacterium, Cellulosimicrobium ES-005.</title>
        <authorList>
            <person name="Matthews C.T."/>
            <person name="Underwood K.D."/>
            <person name="Ghanchi K.M."/>
            <person name="Fields S.D."/>
            <person name="Gardner S.G."/>
        </authorList>
    </citation>
    <scope>NUCLEOTIDE SEQUENCE</scope>
    <source>
        <strain evidence="9">ES-005</strain>
    </source>
</reference>
<dbReference type="InterPro" id="IPR014776">
    <property type="entry name" value="4pyrrole_Mease_sub2"/>
</dbReference>
<dbReference type="CDD" id="cd11648">
    <property type="entry name" value="RsmI"/>
    <property type="match status" value="1"/>
</dbReference>
<evidence type="ECO:0000256" key="2">
    <source>
        <dbReference type="ARBA" id="ARBA00022552"/>
    </source>
</evidence>
<dbReference type="InterPro" id="IPR000878">
    <property type="entry name" value="4pyrrol_Mease"/>
</dbReference>
<dbReference type="AlphaFoldDB" id="A0AAU8G254"/>
<dbReference type="RefSeq" id="WP_353708548.1">
    <property type="nucleotide sequence ID" value="NZ_CP159290.1"/>
</dbReference>
<dbReference type="NCBIfam" id="TIGR00096">
    <property type="entry name" value="16S rRNA (cytidine(1402)-2'-O)-methyltransferase"/>
    <property type="match status" value="1"/>
</dbReference>
<keyword evidence="3 6" id="KW-0489">Methyltransferase</keyword>
<gene>
    <name evidence="6 9" type="primary">rsmI</name>
    <name evidence="9" type="ORF">ABRQ22_03150</name>
</gene>
<dbReference type="FunFam" id="3.40.1010.10:FF:000007">
    <property type="entry name" value="Ribosomal RNA small subunit methyltransferase I"/>
    <property type="match status" value="1"/>
</dbReference>
<dbReference type="Gene3D" id="3.30.950.10">
    <property type="entry name" value="Methyltransferase, Cobalt-precorrin-4 Transmethylase, Domain 2"/>
    <property type="match status" value="1"/>
</dbReference>
<dbReference type="Gene3D" id="3.40.1010.10">
    <property type="entry name" value="Cobalt-precorrin-4 Transmethylase, Domain 1"/>
    <property type="match status" value="1"/>
</dbReference>
<feature type="region of interest" description="Disordered" evidence="7">
    <location>
        <begin position="1"/>
        <end position="34"/>
    </location>
</feature>
<evidence type="ECO:0000256" key="4">
    <source>
        <dbReference type="ARBA" id="ARBA00022679"/>
    </source>
</evidence>
<dbReference type="HAMAP" id="MF_01877">
    <property type="entry name" value="16SrRNA_methyltr_I"/>
    <property type="match status" value="1"/>
</dbReference>
<evidence type="ECO:0000256" key="6">
    <source>
        <dbReference type="HAMAP-Rule" id="MF_01877"/>
    </source>
</evidence>
<evidence type="ECO:0000313" key="9">
    <source>
        <dbReference type="EMBL" id="XCH30695.1"/>
    </source>
</evidence>
<dbReference type="GO" id="GO:0070677">
    <property type="term" value="F:rRNA (cytosine-2'-O-)-methyltransferase activity"/>
    <property type="evidence" value="ECO:0007669"/>
    <property type="project" value="UniProtKB-UniRule"/>
</dbReference>
<keyword evidence="5 6" id="KW-0949">S-adenosyl-L-methionine</keyword>
<keyword evidence="4 6" id="KW-0808">Transferase</keyword>
<comment type="catalytic activity">
    <reaction evidence="6">
        <text>cytidine(1402) in 16S rRNA + S-adenosyl-L-methionine = 2'-O-methylcytidine(1402) in 16S rRNA + S-adenosyl-L-homocysteine + H(+)</text>
        <dbReference type="Rhea" id="RHEA:42924"/>
        <dbReference type="Rhea" id="RHEA-COMP:10285"/>
        <dbReference type="Rhea" id="RHEA-COMP:10286"/>
        <dbReference type="ChEBI" id="CHEBI:15378"/>
        <dbReference type="ChEBI" id="CHEBI:57856"/>
        <dbReference type="ChEBI" id="CHEBI:59789"/>
        <dbReference type="ChEBI" id="CHEBI:74495"/>
        <dbReference type="ChEBI" id="CHEBI:82748"/>
        <dbReference type="EC" id="2.1.1.198"/>
    </reaction>
</comment>
<keyword evidence="2 6" id="KW-0698">rRNA processing</keyword>
<dbReference type="PIRSF" id="PIRSF005917">
    <property type="entry name" value="MTase_YraL"/>
    <property type="match status" value="1"/>
</dbReference>
<evidence type="ECO:0000259" key="8">
    <source>
        <dbReference type="Pfam" id="PF00590"/>
    </source>
</evidence>
<accession>A0AAU8G254</accession>
<evidence type="ECO:0000256" key="5">
    <source>
        <dbReference type="ARBA" id="ARBA00022691"/>
    </source>
</evidence>
<dbReference type="InterPro" id="IPR035996">
    <property type="entry name" value="4pyrrol_Methylase_sf"/>
</dbReference>
<organism evidence="9">
    <name type="scientific">Cellulosimicrobium sp. ES-005</name>
    <dbReference type="NCBI Taxonomy" id="3163031"/>
    <lineage>
        <taxon>Bacteria</taxon>
        <taxon>Bacillati</taxon>
        <taxon>Actinomycetota</taxon>
        <taxon>Actinomycetes</taxon>
        <taxon>Micrococcales</taxon>
        <taxon>Promicromonosporaceae</taxon>
        <taxon>Cellulosimicrobium</taxon>
    </lineage>
</organism>
<dbReference type="Pfam" id="PF00590">
    <property type="entry name" value="TP_methylase"/>
    <property type="match status" value="1"/>
</dbReference>
<dbReference type="InterPro" id="IPR014777">
    <property type="entry name" value="4pyrrole_Mease_sub1"/>
</dbReference>
<dbReference type="FunFam" id="3.30.950.10:FF:000003">
    <property type="entry name" value="Ribosomal RNA small subunit methyltransferase I"/>
    <property type="match status" value="1"/>
</dbReference>
<sequence>MSSSTDVPDADRPTTPREAGHLVLGGTPIGNAEDASPRLRRLLAEADVVAAEDTRRLHALAGRLGVQVGGRVLSFHEHNETDRADDLLDVVDGGGTVLVVSDAGMPSVSDPGFRVVARAVERGVPVTTAPGPSAVLTALALSGLPTDRFCFEGFLPRKAGDRSRTLAALVDEPRTLVFFEAPHRVAETLAAMAEAFGADRPAAVARELTKTYEEVLRGPLAELAERAAEEQLRGEICVVVGGAPPRGPVPLAELVPGVLARVDGGERLKEVVADVAQDAGVAKRDLYAAALEARRR</sequence>